<dbReference type="Gene3D" id="3.90.640.20">
    <property type="entry name" value="Heat-shock cognate protein, ATPase"/>
    <property type="match status" value="1"/>
</dbReference>
<reference evidence="5 6" key="1">
    <citation type="submission" date="2016-03" db="EMBL/GenBank/DDBJ databases">
        <title>Genome sequencing of Devosia sp. S37.</title>
        <authorList>
            <person name="Mohd Nor M."/>
        </authorList>
    </citation>
    <scope>NUCLEOTIDE SEQUENCE [LARGE SCALE GENOMIC DNA]</scope>
    <source>
        <strain evidence="5 6">S37</strain>
    </source>
</reference>
<dbReference type="AlphaFoldDB" id="A0A178HTA7"/>
<feature type="domain" description="DUF3298" evidence="4">
    <location>
        <begin position="304"/>
        <end position="331"/>
    </location>
</feature>
<keyword evidence="2" id="KW-0732">Signal</keyword>
<protein>
    <submittedName>
        <fullName evidence="5">Uncharacterized protein</fullName>
    </submittedName>
</protein>
<feature type="domain" description="Lysozyme inhibitor LprI-like N-terminal" evidence="3">
    <location>
        <begin position="28"/>
        <end position="93"/>
    </location>
</feature>
<dbReference type="InterPro" id="IPR052755">
    <property type="entry name" value="Lysozyme_Inhibitor_LprI"/>
</dbReference>
<dbReference type="Proteomes" id="UP000078389">
    <property type="component" value="Unassembled WGS sequence"/>
</dbReference>
<evidence type="ECO:0000259" key="4">
    <source>
        <dbReference type="Pfam" id="PF11738"/>
    </source>
</evidence>
<dbReference type="PANTHER" id="PTHR37549:SF1">
    <property type="entry name" value="LIPOPROTEIN LPRI"/>
    <property type="match status" value="1"/>
</dbReference>
<feature type="chain" id="PRO_5008088195" evidence="2">
    <location>
        <begin position="22"/>
        <end position="348"/>
    </location>
</feature>
<organism evidence="5 6">
    <name type="scientific">Devosia elaeis</name>
    <dbReference type="NCBI Taxonomy" id="1770058"/>
    <lineage>
        <taxon>Bacteria</taxon>
        <taxon>Pseudomonadati</taxon>
        <taxon>Pseudomonadota</taxon>
        <taxon>Alphaproteobacteria</taxon>
        <taxon>Hyphomicrobiales</taxon>
        <taxon>Devosiaceae</taxon>
        <taxon>Devosia</taxon>
    </lineage>
</organism>
<dbReference type="EMBL" id="LVVY01000099">
    <property type="protein sequence ID" value="OAM76091.1"/>
    <property type="molecule type" value="Genomic_DNA"/>
</dbReference>
<gene>
    <name evidence="5" type="ORF">A3840_13510</name>
</gene>
<feature type="signal peptide" evidence="2">
    <location>
        <begin position="1"/>
        <end position="21"/>
    </location>
</feature>
<dbReference type="InterPro" id="IPR037126">
    <property type="entry name" value="PdaC/RsiV-like_sf"/>
</dbReference>
<dbReference type="GO" id="GO:0005576">
    <property type="term" value="C:extracellular region"/>
    <property type="evidence" value="ECO:0007669"/>
    <property type="project" value="TreeGrafter"/>
</dbReference>
<evidence type="ECO:0000256" key="1">
    <source>
        <dbReference type="SAM" id="MobiDB-lite"/>
    </source>
</evidence>
<dbReference type="InterPro" id="IPR021729">
    <property type="entry name" value="DUF3298"/>
</dbReference>
<keyword evidence="6" id="KW-1185">Reference proteome</keyword>
<dbReference type="Gene3D" id="1.20.1270.180">
    <property type="match status" value="1"/>
</dbReference>
<dbReference type="PANTHER" id="PTHR37549">
    <property type="entry name" value="LIPOPROTEIN LPRI"/>
    <property type="match status" value="1"/>
</dbReference>
<evidence type="ECO:0000259" key="3">
    <source>
        <dbReference type="Pfam" id="PF07007"/>
    </source>
</evidence>
<name>A0A178HTA7_9HYPH</name>
<dbReference type="Pfam" id="PF11738">
    <property type="entry name" value="DUF3298"/>
    <property type="match status" value="1"/>
</dbReference>
<proteinExistence type="predicted"/>
<comment type="caution">
    <text evidence="5">The sequence shown here is derived from an EMBL/GenBank/DDBJ whole genome shotgun (WGS) entry which is preliminary data.</text>
</comment>
<sequence length="348" mass="37891">MVSVLALGLAAMPGSINVALAASFDCTKAGTPFERAICNNEELSAADDRLAATYETAVGGLSEIARGDVRTGQREWLSYAQRACTRDAKPMVSGEYDERGLTCLVDLFNGRSTVLEQSRMIGGLRFYPMARYEALPDPNEAGNPDSWSPVARHELSWVQLDADEGFAHAFNDIIRDEARLSSPVLSDGIGPDAEDDGSSSDTNNSFAVEGVAGTGRISVKANTYWYGHGAAHGNWGITYRHYLTEQGRFMEARDLFSGDGWEAALLDLAVKAAKAEHGDALMLDDTSSIADVVIAPERWDLPDSYALVIQFQPYEISAYAYGAPQARVRWSDLEPYMVEGSESIRFGF</sequence>
<dbReference type="InterPro" id="IPR009739">
    <property type="entry name" value="LprI-like_N"/>
</dbReference>
<feature type="region of interest" description="Disordered" evidence="1">
    <location>
        <begin position="185"/>
        <end position="206"/>
    </location>
</feature>
<accession>A0A178HTA7</accession>
<evidence type="ECO:0000256" key="2">
    <source>
        <dbReference type="SAM" id="SignalP"/>
    </source>
</evidence>
<evidence type="ECO:0000313" key="5">
    <source>
        <dbReference type="EMBL" id="OAM76091.1"/>
    </source>
</evidence>
<dbReference type="Pfam" id="PF07007">
    <property type="entry name" value="LprI"/>
    <property type="match status" value="1"/>
</dbReference>
<evidence type="ECO:0000313" key="6">
    <source>
        <dbReference type="Proteomes" id="UP000078389"/>
    </source>
</evidence>